<accession>A0AAU9RS57</accession>
<feature type="transmembrane region" description="Helical" evidence="1">
    <location>
        <begin position="124"/>
        <end position="143"/>
    </location>
</feature>
<gene>
    <name evidence="2" type="ORF">TAV2_LOCUS7506</name>
</gene>
<feature type="transmembrane region" description="Helical" evidence="1">
    <location>
        <begin position="90"/>
        <end position="112"/>
    </location>
</feature>
<keyword evidence="1" id="KW-0472">Membrane</keyword>
<keyword evidence="1" id="KW-1133">Transmembrane helix</keyword>
<name>A0AAU9RS57_THLAR</name>
<keyword evidence="1" id="KW-0812">Transmembrane</keyword>
<organism evidence="2 3">
    <name type="scientific">Thlaspi arvense</name>
    <name type="common">Field penny-cress</name>
    <dbReference type="NCBI Taxonomy" id="13288"/>
    <lineage>
        <taxon>Eukaryota</taxon>
        <taxon>Viridiplantae</taxon>
        <taxon>Streptophyta</taxon>
        <taxon>Embryophyta</taxon>
        <taxon>Tracheophyta</taxon>
        <taxon>Spermatophyta</taxon>
        <taxon>Magnoliopsida</taxon>
        <taxon>eudicotyledons</taxon>
        <taxon>Gunneridae</taxon>
        <taxon>Pentapetalae</taxon>
        <taxon>rosids</taxon>
        <taxon>malvids</taxon>
        <taxon>Brassicales</taxon>
        <taxon>Brassicaceae</taxon>
        <taxon>Thlaspideae</taxon>
        <taxon>Thlaspi</taxon>
    </lineage>
</organism>
<sequence length="240" mass="27448">MPQWDQDKLHTLFVPSDVQQINRICPSITNVRDTLSWIHTPHGFSTVKSGYFVMRNLITEHSSSLVHLTANSSLFKTVWKTNAPPRLKSFWWRLLCIIASGFRLMILMLSPTRSLIYIIMPPRYNTFVVLVFLIVVVWLPLGLHQTQLLEWLSSSCSINPLQTPEEAEAMALKMAVQEITKLNYKEVTFLGACSPLYLPLSISADDKETDTTLHSITMDVQDIYRLAKSSHHIFVCISRT</sequence>
<dbReference type="Proteomes" id="UP000836841">
    <property type="component" value="Chromosome 2"/>
</dbReference>
<evidence type="ECO:0000313" key="2">
    <source>
        <dbReference type="EMBL" id="CAH2046569.1"/>
    </source>
</evidence>
<dbReference type="AlphaFoldDB" id="A0AAU9RS57"/>
<protein>
    <submittedName>
        <fullName evidence="2">Uncharacterized protein</fullName>
    </submittedName>
</protein>
<evidence type="ECO:0000256" key="1">
    <source>
        <dbReference type="SAM" id="Phobius"/>
    </source>
</evidence>
<keyword evidence="3" id="KW-1185">Reference proteome</keyword>
<feature type="non-terminal residue" evidence="2">
    <location>
        <position position="240"/>
    </location>
</feature>
<evidence type="ECO:0000313" key="3">
    <source>
        <dbReference type="Proteomes" id="UP000836841"/>
    </source>
</evidence>
<proteinExistence type="predicted"/>
<reference evidence="2 3" key="1">
    <citation type="submission" date="2022-03" db="EMBL/GenBank/DDBJ databases">
        <authorList>
            <person name="Nunn A."/>
            <person name="Chopra R."/>
            <person name="Nunn A."/>
            <person name="Contreras Garrido A."/>
        </authorList>
    </citation>
    <scope>NUCLEOTIDE SEQUENCE [LARGE SCALE GENOMIC DNA]</scope>
</reference>
<dbReference type="EMBL" id="OU466858">
    <property type="protein sequence ID" value="CAH2046569.1"/>
    <property type="molecule type" value="Genomic_DNA"/>
</dbReference>